<dbReference type="GO" id="GO:0010125">
    <property type="term" value="P:mycothiol biosynthetic process"/>
    <property type="evidence" value="ECO:0007669"/>
    <property type="project" value="UniProtKB-UniRule"/>
</dbReference>
<dbReference type="InterPro" id="IPR017813">
    <property type="entry name" value="Mycothiol_AcTrfase"/>
</dbReference>
<comment type="caution">
    <text evidence="6">The sequence shown here is derived from an EMBL/GenBank/DDBJ whole genome shotgun (WGS) entry which is preliminary data.</text>
</comment>
<dbReference type="GO" id="GO:0035447">
    <property type="term" value="F:mycothiol synthase activity"/>
    <property type="evidence" value="ECO:0007669"/>
    <property type="project" value="UniProtKB-UniRule"/>
</dbReference>
<feature type="binding site" evidence="4">
    <location>
        <position position="245"/>
    </location>
    <ligand>
        <name>1D-myo-inositol 2-(L-cysteinylamino)-2-deoxy-alpha-D-glucopyranoside</name>
        <dbReference type="ChEBI" id="CHEBI:58887"/>
    </ligand>
</feature>
<dbReference type="Pfam" id="PF00583">
    <property type="entry name" value="Acetyltransf_1"/>
    <property type="match status" value="1"/>
</dbReference>
<evidence type="ECO:0000259" key="5">
    <source>
        <dbReference type="PROSITE" id="PS51186"/>
    </source>
</evidence>
<dbReference type="PIRSF" id="PIRSF021524">
    <property type="entry name" value="MSH_acetyltransferase"/>
    <property type="match status" value="1"/>
</dbReference>
<dbReference type="Proteomes" id="UP000006078">
    <property type="component" value="Unassembled WGS sequence"/>
</dbReference>
<keyword evidence="3 4" id="KW-0012">Acyltransferase</keyword>
<dbReference type="HAMAP" id="MF_01698">
    <property type="entry name" value="MshD"/>
    <property type="match status" value="1"/>
</dbReference>
<evidence type="ECO:0000256" key="2">
    <source>
        <dbReference type="ARBA" id="ARBA00022737"/>
    </source>
</evidence>
<dbReference type="STRING" id="29321.AAV33_03435"/>
<dbReference type="InterPro" id="IPR016181">
    <property type="entry name" value="Acyl_CoA_acyltransferase"/>
</dbReference>
<evidence type="ECO:0000313" key="7">
    <source>
        <dbReference type="Proteomes" id="UP000006078"/>
    </source>
</evidence>
<comment type="function">
    <text evidence="4">Catalyzes the transfer of acetyl from acetyl-CoA to desacetylmycothiol (Cys-GlcN-Ins) to form mycothiol.</text>
</comment>
<comment type="catalytic activity">
    <reaction evidence="4">
        <text>1D-myo-inositol 2-(L-cysteinylamino)-2-deoxy-alpha-D-glucopyranoside + acetyl-CoA = mycothiol + CoA + H(+)</text>
        <dbReference type="Rhea" id="RHEA:26172"/>
        <dbReference type="ChEBI" id="CHEBI:15378"/>
        <dbReference type="ChEBI" id="CHEBI:16768"/>
        <dbReference type="ChEBI" id="CHEBI:57287"/>
        <dbReference type="ChEBI" id="CHEBI:57288"/>
        <dbReference type="ChEBI" id="CHEBI:58887"/>
        <dbReference type="EC" id="2.3.1.189"/>
    </reaction>
</comment>
<dbReference type="CDD" id="cd04301">
    <property type="entry name" value="NAT_SF"/>
    <property type="match status" value="2"/>
</dbReference>
<dbReference type="AlphaFoldDB" id="K0YEP3"/>
<feature type="binding site" evidence="4">
    <location>
        <begin position="288"/>
        <end position="293"/>
    </location>
    <ligand>
        <name>acetyl-CoA</name>
        <dbReference type="ChEBI" id="CHEBI:57288"/>
        <label>2</label>
    </ligand>
</feature>
<feature type="binding site" evidence="4">
    <location>
        <position position="283"/>
    </location>
    <ligand>
        <name>1D-myo-inositol 2-(L-cysteinylamino)-2-deoxy-alpha-D-glucopyranoside</name>
        <dbReference type="ChEBI" id="CHEBI:58887"/>
    </ligand>
</feature>
<keyword evidence="7" id="KW-1185">Reference proteome</keyword>
<dbReference type="OrthoDB" id="3208058at2"/>
<feature type="binding site" evidence="4">
    <location>
        <begin position="249"/>
        <end position="251"/>
    </location>
    <ligand>
        <name>acetyl-CoA</name>
        <dbReference type="ChEBI" id="CHEBI:57288"/>
        <label>2</label>
    </ligand>
</feature>
<dbReference type="Gene3D" id="3.40.630.30">
    <property type="match status" value="1"/>
</dbReference>
<gene>
    <name evidence="4" type="primary">mshD</name>
    <name evidence="6" type="ORF">HMPREF9719_01488</name>
</gene>
<accession>K0YEP3</accession>
<dbReference type="PROSITE" id="PS51186">
    <property type="entry name" value="GNAT"/>
    <property type="match status" value="2"/>
</dbReference>
<feature type="domain" description="N-acetyltransferase" evidence="5">
    <location>
        <begin position="6"/>
        <end position="138"/>
    </location>
</feature>
<feature type="binding site" evidence="4">
    <location>
        <position position="227"/>
    </location>
    <ligand>
        <name>1D-myo-inositol 2-(L-cysteinylamino)-2-deoxy-alpha-D-glucopyranoside</name>
        <dbReference type="ChEBI" id="CHEBI:58887"/>
    </ligand>
</feature>
<dbReference type="Pfam" id="PF13508">
    <property type="entry name" value="Acetyltransf_7"/>
    <property type="match status" value="1"/>
</dbReference>
<sequence>MKLAEENLYDAPDELAAAARGLLETVRDADGVAALSEAFERGLSDPRAGHRHVLAREGGELVGLAALAPGEGPEAELAVAPGARGRGVGQALIERVGELAGAPVGFWAHGALPEARQLAEANGFKPVRELLVMELAGAALNDQLGTEPGLPDGYEVLNLPEAAGRFGREQVLSDWLAANNDAFSWHPEQGGWSQADLERAMEPEWFSDKDVLFLYEGDELAGFHWLKWHGSEPRPGGGPEAQIGEVYVIGLAAAHRGRGLSGGLLRAGLRRLGERGAESVILYVENDNEAAVRSYEHAGFEVAERHVVYRGA</sequence>
<dbReference type="SUPFAM" id="SSF55729">
    <property type="entry name" value="Acyl-CoA N-acyltransferases (Nat)"/>
    <property type="match status" value="2"/>
</dbReference>
<feature type="binding site" evidence="4">
    <location>
        <position position="188"/>
    </location>
    <ligand>
        <name>1D-myo-inositol 2-(L-cysteinylamino)-2-deoxy-alpha-D-glucopyranoside</name>
        <dbReference type="ChEBI" id="CHEBI:58887"/>
    </ligand>
</feature>
<dbReference type="HOGENOM" id="CLU_068014_0_0_11"/>
<dbReference type="InterPro" id="IPR000182">
    <property type="entry name" value="GNAT_dom"/>
</dbReference>
<keyword evidence="2 4" id="KW-0677">Repeat</keyword>
<comment type="similarity">
    <text evidence="4">Belongs to the acetyltransferase family. MshD subfamily.</text>
</comment>
<dbReference type="PANTHER" id="PTHR43877">
    <property type="entry name" value="AMINOALKYLPHOSPHONATE N-ACETYLTRANSFERASE-RELATED-RELATED"/>
    <property type="match status" value="1"/>
</dbReference>
<dbReference type="NCBIfam" id="TIGR03448">
    <property type="entry name" value="mycothiol_MshD"/>
    <property type="match status" value="1"/>
</dbReference>
<feature type="binding site" evidence="4">
    <location>
        <begin position="77"/>
        <end position="79"/>
    </location>
    <ligand>
        <name>acetyl-CoA</name>
        <dbReference type="ChEBI" id="CHEBI:57288"/>
        <label>1</label>
    </ligand>
</feature>
<dbReference type="InterPro" id="IPR050832">
    <property type="entry name" value="Bact_Acetyltransf"/>
</dbReference>
<proteinExistence type="inferred from homology"/>
<organism evidence="6 7">
    <name type="scientific">Corynebacterium otitidis ATCC 51513</name>
    <dbReference type="NCBI Taxonomy" id="883169"/>
    <lineage>
        <taxon>Bacteria</taxon>
        <taxon>Bacillati</taxon>
        <taxon>Actinomycetota</taxon>
        <taxon>Actinomycetes</taxon>
        <taxon>Mycobacteriales</taxon>
        <taxon>Corynebacteriaceae</taxon>
        <taxon>Corynebacterium</taxon>
    </lineage>
</organism>
<dbReference type="PATRIC" id="fig|883169.3.peg.1435"/>
<feature type="domain" description="N-acetyltransferase" evidence="5">
    <location>
        <begin position="154"/>
        <end position="312"/>
    </location>
</feature>
<reference evidence="6 7" key="1">
    <citation type="submission" date="2012-08" db="EMBL/GenBank/DDBJ databases">
        <title>The Genome Sequence of Turicella otitidis ATCC 51513.</title>
        <authorList>
            <consortium name="The Broad Institute Genome Sequencing Platform"/>
            <person name="Earl A."/>
            <person name="Ward D."/>
            <person name="Feldgarden M."/>
            <person name="Gevers D."/>
            <person name="Huys G."/>
            <person name="Walker B."/>
            <person name="Young S.K."/>
            <person name="Zeng Q."/>
            <person name="Gargeya S."/>
            <person name="Fitzgerald M."/>
            <person name="Haas B."/>
            <person name="Abouelleil A."/>
            <person name="Alvarado L."/>
            <person name="Arachchi H.M."/>
            <person name="Berlin A.M."/>
            <person name="Chapman S.B."/>
            <person name="Goldberg J."/>
            <person name="Griggs A."/>
            <person name="Gujja S."/>
            <person name="Hansen M."/>
            <person name="Howarth C."/>
            <person name="Imamovic A."/>
            <person name="Larimer J."/>
            <person name="McCowen C."/>
            <person name="Montmayeur A."/>
            <person name="Murphy C."/>
            <person name="Neiman D."/>
            <person name="Pearson M."/>
            <person name="Priest M."/>
            <person name="Roberts A."/>
            <person name="Saif S."/>
            <person name="Shea T."/>
            <person name="Sisk P."/>
            <person name="Sykes S."/>
            <person name="Wortman J."/>
            <person name="Nusbaum C."/>
            <person name="Birren B."/>
        </authorList>
    </citation>
    <scope>NUCLEOTIDE SEQUENCE [LARGE SCALE GENOMIC DNA]</scope>
    <source>
        <strain evidence="6 7">ATCC 51513</strain>
    </source>
</reference>
<name>K0YEP3_9CORY</name>
<evidence type="ECO:0000313" key="6">
    <source>
        <dbReference type="EMBL" id="EJZ81573.1"/>
    </source>
</evidence>
<dbReference type="EMBL" id="AHAE01000071">
    <property type="protein sequence ID" value="EJZ81573.1"/>
    <property type="molecule type" value="Genomic_DNA"/>
</dbReference>
<evidence type="ECO:0000256" key="1">
    <source>
        <dbReference type="ARBA" id="ARBA00022679"/>
    </source>
</evidence>
<comment type="subunit">
    <text evidence="4">Monomer.</text>
</comment>
<dbReference type="RefSeq" id="WP_004601378.1">
    <property type="nucleotide sequence ID" value="NZ_JH815195.1"/>
</dbReference>
<evidence type="ECO:0000256" key="4">
    <source>
        <dbReference type="HAMAP-Rule" id="MF_01698"/>
    </source>
</evidence>
<comment type="caution">
    <text evidence="4">Lacks conserved residue(s) required for the propagation of feature annotation.</text>
</comment>
<protein>
    <recommendedName>
        <fullName evidence="4">Mycothiol acetyltransferase</fullName>
        <shortName evidence="4">MSH acetyltransferase</shortName>
        <ecNumber evidence="4">2.3.1.189</ecNumber>
    </recommendedName>
    <alternativeName>
        <fullName evidence="4">Mycothiol synthase</fullName>
    </alternativeName>
</protein>
<dbReference type="eggNOG" id="COG0456">
    <property type="taxonomic scope" value="Bacteria"/>
</dbReference>
<evidence type="ECO:0000256" key="3">
    <source>
        <dbReference type="ARBA" id="ARBA00023315"/>
    </source>
</evidence>
<dbReference type="EC" id="2.3.1.189" evidence="4"/>
<feature type="binding site" evidence="4">
    <location>
        <position position="37"/>
    </location>
    <ligand>
        <name>1D-myo-inositol 2-(L-cysteinylamino)-2-deoxy-alpha-D-glucopyranoside</name>
        <dbReference type="ChEBI" id="CHEBI:58887"/>
    </ligand>
</feature>
<keyword evidence="1 4" id="KW-0808">Transferase</keyword>